<keyword evidence="2" id="KW-1185">Reference proteome</keyword>
<dbReference type="RefSeq" id="WP_268876729.1">
    <property type="nucleotide sequence ID" value="NZ_FWYD01000003.1"/>
</dbReference>
<dbReference type="STRING" id="1387277.SAMN06295998_103105"/>
<dbReference type="AlphaFoldDB" id="A0A1W2ALZ6"/>
<dbReference type="EMBL" id="FWYD01000003">
    <property type="protein sequence ID" value="SMC61560.1"/>
    <property type="molecule type" value="Genomic_DNA"/>
</dbReference>
<gene>
    <name evidence="1" type="ORF">SAMN06295998_103105</name>
</gene>
<protein>
    <submittedName>
        <fullName evidence="1">Uncharacterized protein</fullName>
    </submittedName>
</protein>
<accession>A0A1W2ALZ6</accession>
<proteinExistence type="predicted"/>
<organism evidence="1 2">
    <name type="scientific">Primorskyibacter flagellatus</name>
    <dbReference type="NCBI Taxonomy" id="1387277"/>
    <lineage>
        <taxon>Bacteria</taxon>
        <taxon>Pseudomonadati</taxon>
        <taxon>Pseudomonadota</taxon>
        <taxon>Alphaproteobacteria</taxon>
        <taxon>Rhodobacterales</taxon>
        <taxon>Roseobacteraceae</taxon>
        <taxon>Primorskyibacter</taxon>
    </lineage>
</organism>
<dbReference type="Proteomes" id="UP000192330">
    <property type="component" value="Unassembled WGS sequence"/>
</dbReference>
<name>A0A1W2ALZ6_9RHOB</name>
<evidence type="ECO:0000313" key="1">
    <source>
        <dbReference type="EMBL" id="SMC61560.1"/>
    </source>
</evidence>
<reference evidence="1 2" key="1">
    <citation type="submission" date="2017-04" db="EMBL/GenBank/DDBJ databases">
        <authorList>
            <person name="Afonso C.L."/>
            <person name="Miller P.J."/>
            <person name="Scott M.A."/>
            <person name="Spackman E."/>
            <person name="Goraichik I."/>
            <person name="Dimitrov K.M."/>
            <person name="Suarez D.L."/>
            <person name="Swayne D.E."/>
        </authorList>
    </citation>
    <scope>NUCLEOTIDE SEQUENCE [LARGE SCALE GENOMIC DNA]</scope>
    <source>
        <strain evidence="1 2">CGMCC 1.12644</strain>
    </source>
</reference>
<sequence>MKSMLIAFVAIAVIGVGAHYALQEVGFSAQEVSSGPSVRLD</sequence>
<evidence type="ECO:0000313" key="2">
    <source>
        <dbReference type="Proteomes" id="UP000192330"/>
    </source>
</evidence>